<protein>
    <submittedName>
        <fullName evidence="6">DNA-binding transcriptional regulator, LysR family</fullName>
    </submittedName>
</protein>
<dbReference type="PANTHER" id="PTHR30419">
    <property type="entry name" value="HTH-TYPE TRANSCRIPTIONAL REGULATOR YBHD"/>
    <property type="match status" value="1"/>
</dbReference>
<dbReference type="RefSeq" id="WP_177177607.1">
    <property type="nucleotide sequence ID" value="NZ_FNZK01000015.1"/>
</dbReference>
<accession>A0A1H7B7N4</accession>
<organism evidence="6 7">
    <name type="scientific">Propionispira arboris</name>
    <dbReference type="NCBI Taxonomy" id="84035"/>
    <lineage>
        <taxon>Bacteria</taxon>
        <taxon>Bacillati</taxon>
        <taxon>Bacillota</taxon>
        <taxon>Negativicutes</taxon>
        <taxon>Selenomonadales</taxon>
        <taxon>Selenomonadaceae</taxon>
        <taxon>Propionispira</taxon>
    </lineage>
</organism>
<sequence length="297" mass="33360">MINLKKLYYFLTVAKEGQITSAAKKLCISQPPLTAQLKKFEEELGVQLIKKVGRNIKLTEAGEALYEKGNQIVELVTKTQKEIKDIDKGEVGTLSIAAVTALGATFLPEQILNYSQKYPKISFRIYDADNHMITNLLTNGVIEIGIVLCPVDTTIYDSIPLPTQLMVAAMHPKWNQHPSQNSVTLKELSDKPLILHRSSERIRAYYEDNNLNPNIICLHNDIRSMIALSNTGLGIAIIPKTSALLNQNKNLIYKEVSEPILPLYANIIWSRNRYLSNIAKNFLEMLQNSPMPLASKK</sequence>
<dbReference type="InterPro" id="IPR036390">
    <property type="entry name" value="WH_DNA-bd_sf"/>
</dbReference>
<evidence type="ECO:0000256" key="1">
    <source>
        <dbReference type="ARBA" id="ARBA00009437"/>
    </source>
</evidence>
<evidence type="ECO:0000259" key="5">
    <source>
        <dbReference type="PROSITE" id="PS50931"/>
    </source>
</evidence>
<dbReference type="InterPro" id="IPR005119">
    <property type="entry name" value="LysR_subst-bd"/>
</dbReference>
<evidence type="ECO:0000313" key="7">
    <source>
        <dbReference type="Proteomes" id="UP000199662"/>
    </source>
</evidence>
<dbReference type="EMBL" id="FNZK01000015">
    <property type="protein sequence ID" value="SEJ72884.1"/>
    <property type="molecule type" value="Genomic_DNA"/>
</dbReference>
<gene>
    <name evidence="6" type="ORF">SAMN05660742_11525</name>
</gene>
<dbReference type="FunFam" id="1.10.10.10:FF:000001">
    <property type="entry name" value="LysR family transcriptional regulator"/>
    <property type="match status" value="1"/>
</dbReference>
<reference evidence="6 7" key="1">
    <citation type="submission" date="2016-10" db="EMBL/GenBank/DDBJ databases">
        <authorList>
            <person name="de Groot N.N."/>
        </authorList>
    </citation>
    <scope>NUCLEOTIDE SEQUENCE [LARGE SCALE GENOMIC DNA]</scope>
    <source>
        <strain evidence="6 7">DSM 2179</strain>
    </source>
</reference>
<dbReference type="STRING" id="84035.SAMN05660742_11525"/>
<evidence type="ECO:0000313" key="6">
    <source>
        <dbReference type="EMBL" id="SEJ72884.1"/>
    </source>
</evidence>
<dbReference type="InterPro" id="IPR050950">
    <property type="entry name" value="HTH-type_LysR_regulators"/>
</dbReference>
<dbReference type="Pfam" id="PF03466">
    <property type="entry name" value="LysR_substrate"/>
    <property type="match status" value="1"/>
</dbReference>
<dbReference type="InterPro" id="IPR036388">
    <property type="entry name" value="WH-like_DNA-bd_sf"/>
</dbReference>
<comment type="similarity">
    <text evidence="1">Belongs to the LysR transcriptional regulatory family.</text>
</comment>
<dbReference type="GO" id="GO:0005829">
    <property type="term" value="C:cytosol"/>
    <property type="evidence" value="ECO:0007669"/>
    <property type="project" value="TreeGrafter"/>
</dbReference>
<evidence type="ECO:0000256" key="4">
    <source>
        <dbReference type="ARBA" id="ARBA00023163"/>
    </source>
</evidence>
<dbReference type="PANTHER" id="PTHR30419:SF8">
    <property type="entry name" value="NITROGEN ASSIMILATION TRANSCRIPTIONAL ACTIVATOR-RELATED"/>
    <property type="match status" value="1"/>
</dbReference>
<dbReference type="InterPro" id="IPR000847">
    <property type="entry name" value="LysR_HTH_N"/>
</dbReference>
<dbReference type="Gene3D" id="3.40.190.290">
    <property type="match status" value="1"/>
</dbReference>
<feature type="domain" description="HTH lysR-type" evidence="5">
    <location>
        <begin position="2"/>
        <end position="59"/>
    </location>
</feature>
<dbReference type="CDD" id="cd05466">
    <property type="entry name" value="PBP2_LTTR_substrate"/>
    <property type="match status" value="1"/>
</dbReference>
<keyword evidence="4" id="KW-0804">Transcription</keyword>
<dbReference type="SUPFAM" id="SSF46785">
    <property type="entry name" value="Winged helix' DNA-binding domain"/>
    <property type="match status" value="1"/>
</dbReference>
<evidence type="ECO:0000256" key="2">
    <source>
        <dbReference type="ARBA" id="ARBA00023015"/>
    </source>
</evidence>
<name>A0A1H7B7N4_9FIRM</name>
<dbReference type="GO" id="GO:0003700">
    <property type="term" value="F:DNA-binding transcription factor activity"/>
    <property type="evidence" value="ECO:0007669"/>
    <property type="project" value="InterPro"/>
</dbReference>
<evidence type="ECO:0000256" key="3">
    <source>
        <dbReference type="ARBA" id="ARBA00023125"/>
    </source>
</evidence>
<dbReference type="PRINTS" id="PR00039">
    <property type="entry name" value="HTHLYSR"/>
</dbReference>
<keyword evidence="2" id="KW-0805">Transcription regulation</keyword>
<dbReference type="Proteomes" id="UP000199662">
    <property type="component" value="Unassembled WGS sequence"/>
</dbReference>
<dbReference type="SUPFAM" id="SSF53850">
    <property type="entry name" value="Periplasmic binding protein-like II"/>
    <property type="match status" value="1"/>
</dbReference>
<dbReference type="GO" id="GO:0003677">
    <property type="term" value="F:DNA binding"/>
    <property type="evidence" value="ECO:0007669"/>
    <property type="project" value="UniProtKB-KW"/>
</dbReference>
<dbReference type="Gene3D" id="1.10.10.10">
    <property type="entry name" value="Winged helix-like DNA-binding domain superfamily/Winged helix DNA-binding domain"/>
    <property type="match status" value="1"/>
</dbReference>
<dbReference type="AlphaFoldDB" id="A0A1H7B7N4"/>
<proteinExistence type="inferred from homology"/>
<dbReference type="Pfam" id="PF00126">
    <property type="entry name" value="HTH_1"/>
    <property type="match status" value="1"/>
</dbReference>
<keyword evidence="3 6" id="KW-0238">DNA-binding</keyword>
<dbReference type="PROSITE" id="PS50931">
    <property type="entry name" value="HTH_LYSR"/>
    <property type="match status" value="1"/>
</dbReference>
<keyword evidence="7" id="KW-1185">Reference proteome</keyword>